<keyword evidence="2" id="KW-1185">Reference proteome</keyword>
<organism evidence="2 3">
    <name type="scientific">Ascaris lumbricoides</name>
    <name type="common">Giant roundworm</name>
    <dbReference type="NCBI Taxonomy" id="6252"/>
    <lineage>
        <taxon>Eukaryota</taxon>
        <taxon>Metazoa</taxon>
        <taxon>Ecdysozoa</taxon>
        <taxon>Nematoda</taxon>
        <taxon>Chromadorea</taxon>
        <taxon>Rhabditida</taxon>
        <taxon>Spirurina</taxon>
        <taxon>Ascaridomorpha</taxon>
        <taxon>Ascaridoidea</taxon>
        <taxon>Ascarididae</taxon>
        <taxon>Ascaris</taxon>
    </lineage>
</organism>
<proteinExistence type="predicted"/>
<dbReference type="PANTHER" id="PTHR11732">
    <property type="entry name" value="ALDO/KETO REDUCTASE"/>
    <property type="match status" value="1"/>
</dbReference>
<dbReference type="SUPFAM" id="SSF51430">
    <property type="entry name" value="NAD(P)-linked oxidoreductase"/>
    <property type="match status" value="1"/>
</dbReference>
<sequence length="514" mass="58601">LHEDRAQQRRRQKPRAEKKRKVPCAIVSIRRGSVFERSRLPIATVLSAVFLWSQHAPQDNTSYTSDIAERTNVDREMIIWEICANCMQRQGAEYGSCAYAIEARSSAPFAVRSQGAIVLCNRERMVSLSRAVDFLNALKRSIFFGVNEKNSSDPKALTDALHAALDAGYRLIDTAYVYGNEAVIGKVLQEYFTAGKLKRSDVFITSKVGLLFMLLSSFITDNFPHAQGKSLFYEIMTSNYARACMVLPYLAHSPNEIEAMLSGQLKDLQTDYLDLYLIHVPCPCKHQPGNKHGDYHALIENNQLVPDPIDHLETWKVLEKLHKEGKAIGVSNFNEEQIQHLLDNATVKPHNLQRSLFEVEAHIYWPQNELYEFCKKNSITMTAYGPLGSPGRKAFRPDGTWPEGEPLKDPVVLELAKKHNKTPAQVSCICSHMILLRQMVQRGISTIPKSTNVDRVRENFNIFDFELNDDEMNSLSNVKTRTRLFVFDFFAKHPFYPFKDVDKSKLKEVHLAEF</sequence>
<dbReference type="Gene3D" id="3.20.20.100">
    <property type="entry name" value="NADP-dependent oxidoreductase domain"/>
    <property type="match status" value="1"/>
</dbReference>
<dbReference type="Pfam" id="PF00248">
    <property type="entry name" value="Aldo_ket_red"/>
    <property type="match status" value="1"/>
</dbReference>
<protein>
    <submittedName>
        <fullName evidence="3">NADP-dependent oxidoreductase domain-containing protein</fullName>
    </submittedName>
</protein>
<dbReference type="GO" id="GO:0016491">
    <property type="term" value="F:oxidoreductase activity"/>
    <property type="evidence" value="ECO:0007669"/>
    <property type="project" value="InterPro"/>
</dbReference>
<evidence type="ECO:0000313" key="3">
    <source>
        <dbReference type="WBParaSite" id="ALUE_0000761801-mRNA-1"/>
    </source>
</evidence>
<dbReference type="InterPro" id="IPR020471">
    <property type="entry name" value="AKR"/>
</dbReference>
<dbReference type="InterPro" id="IPR036812">
    <property type="entry name" value="NAD(P)_OxRdtase_dom_sf"/>
</dbReference>
<evidence type="ECO:0000259" key="1">
    <source>
        <dbReference type="Pfam" id="PF00248"/>
    </source>
</evidence>
<reference evidence="3" key="1">
    <citation type="submission" date="2023-03" db="UniProtKB">
        <authorList>
            <consortium name="WormBaseParasite"/>
        </authorList>
    </citation>
    <scope>IDENTIFICATION</scope>
</reference>
<dbReference type="InterPro" id="IPR023210">
    <property type="entry name" value="NADP_OxRdtase_dom"/>
</dbReference>
<name>A0A9J2PDV8_ASCLU</name>
<dbReference type="Proteomes" id="UP000036681">
    <property type="component" value="Unplaced"/>
</dbReference>
<dbReference type="InterPro" id="IPR018170">
    <property type="entry name" value="Aldo/ket_reductase_CS"/>
</dbReference>
<feature type="domain" description="NADP-dependent oxidoreductase" evidence="1">
    <location>
        <begin position="149"/>
        <end position="476"/>
    </location>
</feature>
<dbReference type="PROSITE" id="PS00798">
    <property type="entry name" value="ALDOKETO_REDUCTASE_1"/>
    <property type="match status" value="1"/>
</dbReference>
<dbReference type="WBParaSite" id="ALUE_0000761801-mRNA-1">
    <property type="protein sequence ID" value="ALUE_0000761801-mRNA-1"/>
    <property type="gene ID" value="ALUE_0000761801"/>
</dbReference>
<dbReference type="AlphaFoldDB" id="A0A9J2PDV8"/>
<accession>A0A9J2PDV8</accession>
<evidence type="ECO:0000313" key="2">
    <source>
        <dbReference type="Proteomes" id="UP000036681"/>
    </source>
</evidence>